<gene>
    <name evidence="2" type="ORF">LZ24_00064</name>
</gene>
<keyword evidence="2" id="KW-0413">Isomerase</keyword>
<evidence type="ECO:0000313" key="3">
    <source>
        <dbReference type="Proteomes" id="UP000318307"/>
    </source>
</evidence>
<dbReference type="SUPFAM" id="SSF53697">
    <property type="entry name" value="SIS domain"/>
    <property type="match status" value="1"/>
</dbReference>
<dbReference type="PROSITE" id="PS51464">
    <property type="entry name" value="SIS"/>
    <property type="match status" value="1"/>
</dbReference>
<dbReference type="Gene3D" id="3.40.50.10490">
    <property type="entry name" value="Glucose-6-phosphate isomerase like protein, domain 1"/>
    <property type="match status" value="1"/>
</dbReference>
<dbReference type="RefSeq" id="WP_144681139.1">
    <property type="nucleotide sequence ID" value="NZ_VLLC01000001.1"/>
</dbReference>
<evidence type="ECO:0000313" key="2">
    <source>
        <dbReference type="EMBL" id="TWI77264.1"/>
    </source>
</evidence>
<dbReference type="AlphaFoldDB" id="A0A562S939"/>
<dbReference type="InterPro" id="IPR046348">
    <property type="entry name" value="SIS_dom_sf"/>
</dbReference>
<dbReference type="CDD" id="cd05006">
    <property type="entry name" value="SIS_GmhA"/>
    <property type="match status" value="1"/>
</dbReference>
<dbReference type="EMBL" id="VLLC01000001">
    <property type="protein sequence ID" value="TWI77264.1"/>
    <property type="molecule type" value="Genomic_DNA"/>
</dbReference>
<reference evidence="2 3" key="1">
    <citation type="submission" date="2019-07" db="EMBL/GenBank/DDBJ databases">
        <title>Genome sequencing of 100 strains of the haloalkaliphilic chemolithoautotrophic sulfur-oxidizing bacterium Thioalkalivibrio.</title>
        <authorList>
            <person name="Muyzer G."/>
        </authorList>
    </citation>
    <scope>NUCLEOTIDE SEQUENCE [LARGE SCALE GENOMIC DNA]</scope>
    <source>
        <strain evidence="2 3">ASO4-4</strain>
    </source>
</reference>
<dbReference type="GO" id="GO:0016853">
    <property type="term" value="F:isomerase activity"/>
    <property type="evidence" value="ECO:0007669"/>
    <property type="project" value="UniProtKB-KW"/>
</dbReference>
<proteinExistence type="predicted"/>
<dbReference type="InterPro" id="IPR035461">
    <property type="entry name" value="GmhA/DiaA"/>
</dbReference>
<dbReference type="GO" id="GO:0097367">
    <property type="term" value="F:carbohydrate derivative binding"/>
    <property type="evidence" value="ECO:0007669"/>
    <property type="project" value="InterPro"/>
</dbReference>
<comment type="caution">
    <text evidence="2">The sequence shown here is derived from an EMBL/GenBank/DDBJ whole genome shotgun (WGS) entry which is preliminary data.</text>
</comment>
<dbReference type="GO" id="GO:1901135">
    <property type="term" value="P:carbohydrate derivative metabolic process"/>
    <property type="evidence" value="ECO:0007669"/>
    <property type="project" value="InterPro"/>
</dbReference>
<dbReference type="Pfam" id="PF13580">
    <property type="entry name" value="SIS_2"/>
    <property type="match status" value="1"/>
</dbReference>
<accession>A0A562S939</accession>
<name>A0A562S939_9BACT</name>
<dbReference type="InterPro" id="IPR050099">
    <property type="entry name" value="SIS_GmhA/DiaA_subfam"/>
</dbReference>
<dbReference type="InterPro" id="IPR001347">
    <property type="entry name" value="SIS_dom"/>
</dbReference>
<dbReference type="PANTHER" id="PTHR30390">
    <property type="entry name" value="SEDOHEPTULOSE 7-PHOSPHATE ISOMERASE / DNAA INITIATOR-ASSOCIATING FACTOR FOR REPLICATION INITIATION"/>
    <property type="match status" value="1"/>
</dbReference>
<dbReference type="Proteomes" id="UP000318307">
    <property type="component" value="Unassembled WGS sequence"/>
</dbReference>
<sequence length="194" mass="21206">MDYENFASLYIDEFHTIMAAMDKKPFAAFCRAMLQAYEDRKTIYILGNGGSAATAAHGVCDINKGVCLDLEKKFKMISLADNISMITAIANDLDYSRIFVEQLKNFLEPGDLVLAISGSGNSANVIHAADYARQKGAFVIGISGFDGGKLAEKSDIHIHIPIHDMQKVEDGQMMVIHMLMQALRKSLGLKPAGC</sequence>
<organism evidence="2 3">
    <name type="scientific">Desulfobotulus alkaliphilus</name>
    <dbReference type="NCBI Taxonomy" id="622671"/>
    <lineage>
        <taxon>Bacteria</taxon>
        <taxon>Pseudomonadati</taxon>
        <taxon>Thermodesulfobacteriota</taxon>
        <taxon>Desulfobacteria</taxon>
        <taxon>Desulfobacterales</taxon>
        <taxon>Desulfobacteraceae</taxon>
        <taxon>Desulfobotulus</taxon>
    </lineage>
</organism>
<keyword evidence="3" id="KW-1185">Reference proteome</keyword>
<protein>
    <submittedName>
        <fullName evidence="2">D-sedoheptulose 7-phosphate isomerase</fullName>
    </submittedName>
</protein>
<dbReference type="OrthoDB" id="9810929at2"/>
<feature type="domain" description="SIS" evidence="1">
    <location>
        <begin position="33"/>
        <end position="189"/>
    </location>
</feature>
<evidence type="ECO:0000259" key="1">
    <source>
        <dbReference type="PROSITE" id="PS51464"/>
    </source>
</evidence>
<dbReference type="PANTHER" id="PTHR30390:SF8">
    <property type="entry name" value="SUGAR ISOMERASE (SIS)"/>
    <property type="match status" value="1"/>
</dbReference>